<sequence length="247" mass="26913">MLIGILEAGKVNESLVSKHGTYPPMFERLLGLAGPELQFQAYSVVDGVLPESAEECDAWLITGSRHGVYDDLPWIEPLKAFLRAARKAGRPMIGICFGHQILAEALGGEAVKSEKGWGIGVHEYEVIRRPGWMADAPDRLAFHAIHQDQVVSLPADATPLATSPFCEHAFVAYGDPETPDAISIQPHPEFDAEYGYDLVAMGKGVRFTDDEADRALATYGSAVHADDFARWCVNYLAAYAKRRAAAA</sequence>
<name>A0A8J7M8B2_9RHOB</name>
<protein>
    <submittedName>
        <fullName evidence="2">Type 1 glutamine amidotransferase</fullName>
    </submittedName>
</protein>
<gene>
    <name evidence="2" type="ORF">H0I76_12885</name>
</gene>
<dbReference type="GO" id="GO:0005829">
    <property type="term" value="C:cytosol"/>
    <property type="evidence" value="ECO:0007669"/>
    <property type="project" value="TreeGrafter"/>
</dbReference>
<evidence type="ECO:0000313" key="3">
    <source>
        <dbReference type="Proteomes" id="UP000655420"/>
    </source>
</evidence>
<evidence type="ECO:0000313" key="2">
    <source>
        <dbReference type="EMBL" id="MBK0400088.1"/>
    </source>
</evidence>
<feature type="domain" description="Glutamine amidotransferase" evidence="1">
    <location>
        <begin position="55"/>
        <end position="191"/>
    </location>
</feature>
<dbReference type="EMBL" id="JAEHHL010000007">
    <property type="protein sequence ID" value="MBK0400088.1"/>
    <property type="molecule type" value="Genomic_DNA"/>
</dbReference>
<dbReference type="SUPFAM" id="SSF52317">
    <property type="entry name" value="Class I glutamine amidotransferase-like"/>
    <property type="match status" value="1"/>
</dbReference>
<organism evidence="2 3">
    <name type="scientific">Thermohalobaculum xanthum</name>
    <dbReference type="NCBI Taxonomy" id="2753746"/>
    <lineage>
        <taxon>Bacteria</taxon>
        <taxon>Pseudomonadati</taxon>
        <taxon>Pseudomonadota</taxon>
        <taxon>Alphaproteobacteria</taxon>
        <taxon>Rhodobacterales</taxon>
        <taxon>Paracoccaceae</taxon>
        <taxon>Thermohalobaculum</taxon>
    </lineage>
</organism>
<dbReference type="PANTHER" id="PTHR42695:SF5">
    <property type="entry name" value="GLUTAMINE AMIDOTRANSFERASE YLR126C-RELATED"/>
    <property type="match status" value="1"/>
</dbReference>
<dbReference type="InterPro" id="IPR044992">
    <property type="entry name" value="ChyE-like"/>
</dbReference>
<dbReference type="Gene3D" id="3.40.50.880">
    <property type="match status" value="1"/>
</dbReference>
<dbReference type="PROSITE" id="PS51273">
    <property type="entry name" value="GATASE_TYPE_1"/>
    <property type="match status" value="1"/>
</dbReference>
<proteinExistence type="predicted"/>
<dbReference type="Proteomes" id="UP000655420">
    <property type="component" value="Unassembled WGS sequence"/>
</dbReference>
<dbReference type="PANTHER" id="PTHR42695">
    <property type="entry name" value="GLUTAMINE AMIDOTRANSFERASE YLR126C-RELATED"/>
    <property type="match status" value="1"/>
</dbReference>
<dbReference type="AlphaFoldDB" id="A0A8J7M8B2"/>
<keyword evidence="2" id="KW-0315">Glutamine amidotransferase</keyword>
<dbReference type="CDD" id="cd01741">
    <property type="entry name" value="GATase1_1"/>
    <property type="match status" value="1"/>
</dbReference>
<dbReference type="RefSeq" id="WP_200610412.1">
    <property type="nucleotide sequence ID" value="NZ_JAEHHL010000007.1"/>
</dbReference>
<comment type="caution">
    <text evidence="2">The sequence shown here is derived from an EMBL/GenBank/DDBJ whole genome shotgun (WGS) entry which is preliminary data.</text>
</comment>
<dbReference type="InterPro" id="IPR017926">
    <property type="entry name" value="GATASE"/>
</dbReference>
<dbReference type="InterPro" id="IPR029062">
    <property type="entry name" value="Class_I_gatase-like"/>
</dbReference>
<keyword evidence="3" id="KW-1185">Reference proteome</keyword>
<reference evidence="2" key="1">
    <citation type="submission" date="2020-12" db="EMBL/GenBank/DDBJ databases">
        <title>Bacterial taxonomy.</title>
        <authorList>
            <person name="Pan X."/>
        </authorList>
    </citation>
    <scope>NUCLEOTIDE SEQUENCE</scope>
    <source>
        <strain evidence="2">M0105</strain>
    </source>
</reference>
<dbReference type="Pfam" id="PF00117">
    <property type="entry name" value="GATase"/>
    <property type="match status" value="1"/>
</dbReference>
<accession>A0A8J7M8B2</accession>
<evidence type="ECO:0000259" key="1">
    <source>
        <dbReference type="Pfam" id="PF00117"/>
    </source>
</evidence>